<feature type="region of interest" description="Disordered" evidence="1">
    <location>
        <begin position="30"/>
        <end position="66"/>
    </location>
</feature>
<dbReference type="AlphaFoldDB" id="A0A834M892"/>
<proteinExistence type="predicted"/>
<accession>A0A834M892</accession>
<sequence length="97" mass="10837">MARRTHDCLFIYNNWKYPFALMVLHYNSSPHRWTQQSPSSPHTSNSSSPSAPPVPPAGRTVSSSARPESAEVFIDIGPGDINISSPFPKYYALQYPQ</sequence>
<reference evidence="2" key="1">
    <citation type="submission" date="2020-08" db="EMBL/GenBank/DDBJ databases">
        <title>Genome sequencing and assembly of the red palm weevil Rhynchophorus ferrugineus.</title>
        <authorList>
            <person name="Dias G.B."/>
            <person name="Bergman C.M."/>
            <person name="Manee M."/>
        </authorList>
    </citation>
    <scope>NUCLEOTIDE SEQUENCE</scope>
    <source>
        <strain evidence="2">AA-2017</strain>
        <tissue evidence="2">Whole larva</tissue>
    </source>
</reference>
<gene>
    <name evidence="2" type="ORF">GWI33_016835</name>
</gene>
<dbReference type="EMBL" id="JAACXV010014125">
    <property type="protein sequence ID" value="KAF7270180.1"/>
    <property type="molecule type" value="Genomic_DNA"/>
</dbReference>
<evidence type="ECO:0000313" key="3">
    <source>
        <dbReference type="Proteomes" id="UP000625711"/>
    </source>
</evidence>
<evidence type="ECO:0000313" key="2">
    <source>
        <dbReference type="EMBL" id="KAF7270180.1"/>
    </source>
</evidence>
<protein>
    <submittedName>
        <fullName evidence="2">Uncharacterized protein</fullName>
    </submittedName>
</protein>
<keyword evidence="3" id="KW-1185">Reference proteome</keyword>
<name>A0A834M892_RHYFE</name>
<organism evidence="2 3">
    <name type="scientific">Rhynchophorus ferrugineus</name>
    <name type="common">Red palm weevil</name>
    <name type="synonym">Curculio ferrugineus</name>
    <dbReference type="NCBI Taxonomy" id="354439"/>
    <lineage>
        <taxon>Eukaryota</taxon>
        <taxon>Metazoa</taxon>
        <taxon>Ecdysozoa</taxon>
        <taxon>Arthropoda</taxon>
        <taxon>Hexapoda</taxon>
        <taxon>Insecta</taxon>
        <taxon>Pterygota</taxon>
        <taxon>Neoptera</taxon>
        <taxon>Endopterygota</taxon>
        <taxon>Coleoptera</taxon>
        <taxon>Polyphaga</taxon>
        <taxon>Cucujiformia</taxon>
        <taxon>Curculionidae</taxon>
        <taxon>Dryophthorinae</taxon>
        <taxon>Rhynchophorus</taxon>
    </lineage>
</organism>
<evidence type="ECO:0000256" key="1">
    <source>
        <dbReference type="SAM" id="MobiDB-lite"/>
    </source>
</evidence>
<dbReference type="Proteomes" id="UP000625711">
    <property type="component" value="Unassembled WGS sequence"/>
</dbReference>
<comment type="caution">
    <text evidence="2">The sequence shown here is derived from an EMBL/GenBank/DDBJ whole genome shotgun (WGS) entry which is preliminary data.</text>
</comment>
<feature type="compositionally biased region" description="Low complexity" evidence="1">
    <location>
        <begin position="37"/>
        <end position="49"/>
    </location>
</feature>